<proteinExistence type="predicted"/>
<feature type="compositionally biased region" description="Low complexity" evidence="1">
    <location>
        <begin position="53"/>
        <end position="65"/>
    </location>
</feature>
<organism evidence="2 3">
    <name type="scientific">Corchorus olitorius</name>
    <dbReference type="NCBI Taxonomy" id="93759"/>
    <lineage>
        <taxon>Eukaryota</taxon>
        <taxon>Viridiplantae</taxon>
        <taxon>Streptophyta</taxon>
        <taxon>Embryophyta</taxon>
        <taxon>Tracheophyta</taxon>
        <taxon>Spermatophyta</taxon>
        <taxon>Magnoliopsida</taxon>
        <taxon>eudicotyledons</taxon>
        <taxon>Gunneridae</taxon>
        <taxon>Pentapetalae</taxon>
        <taxon>rosids</taxon>
        <taxon>malvids</taxon>
        <taxon>Malvales</taxon>
        <taxon>Malvaceae</taxon>
        <taxon>Grewioideae</taxon>
        <taxon>Apeibeae</taxon>
        <taxon>Corchorus</taxon>
    </lineage>
</organism>
<dbReference type="Proteomes" id="UP000187203">
    <property type="component" value="Unassembled WGS sequence"/>
</dbReference>
<dbReference type="EMBL" id="AWUE01020602">
    <property type="protein sequence ID" value="OMO67485.1"/>
    <property type="molecule type" value="Genomic_DNA"/>
</dbReference>
<feature type="region of interest" description="Disordered" evidence="1">
    <location>
        <begin position="120"/>
        <end position="150"/>
    </location>
</feature>
<gene>
    <name evidence="2" type="ORF">COLO4_30128</name>
</gene>
<feature type="compositionally biased region" description="Basic and acidic residues" evidence="1">
    <location>
        <begin position="128"/>
        <end position="150"/>
    </location>
</feature>
<evidence type="ECO:0000256" key="1">
    <source>
        <dbReference type="SAM" id="MobiDB-lite"/>
    </source>
</evidence>
<reference evidence="3" key="1">
    <citation type="submission" date="2013-09" db="EMBL/GenBank/DDBJ databases">
        <title>Corchorus olitorius genome sequencing.</title>
        <authorList>
            <person name="Alam M."/>
            <person name="Haque M.S."/>
            <person name="Islam M.S."/>
            <person name="Emdad E.M."/>
            <person name="Islam M.M."/>
            <person name="Ahmed B."/>
            <person name="Halim A."/>
            <person name="Hossen Q.M.M."/>
            <person name="Hossain M.Z."/>
            <person name="Ahmed R."/>
            <person name="Khan M.M."/>
            <person name="Islam R."/>
            <person name="Rashid M.M."/>
            <person name="Khan S.A."/>
            <person name="Rahman M.S."/>
            <person name="Alam M."/>
            <person name="Yahiya A.S."/>
            <person name="Khan M.S."/>
            <person name="Azam M.S."/>
            <person name="Haque T."/>
            <person name="Lashkar M.Z.H."/>
            <person name="Akhand A.I."/>
            <person name="Morshed G."/>
            <person name="Roy S."/>
            <person name="Uddin K.S."/>
            <person name="Rabeya T."/>
            <person name="Hossain A.S."/>
            <person name="Chowdhury A."/>
            <person name="Snigdha A.R."/>
            <person name="Mortoza M.S."/>
            <person name="Matin S.A."/>
            <person name="Hoque S.M.E."/>
            <person name="Islam M.K."/>
            <person name="Roy D.K."/>
            <person name="Haider R."/>
            <person name="Moosa M.M."/>
            <person name="Elias S.M."/>
            <person name="Hasan A.M."/>
            <person name="Jahan S."/>
            <person name="Shafiuddin M."/>
            <person name="Mahmood N."/>
            <person name="Shommy N.S."/>
        </authorList>
    </citation>
    <scope>NUCLEOTIDE SEQUENCE [LARGE SCALE GENOMIC DNA]</scope>
    <source>
        <strain evidence="3">cv. O-4</strain>
    </source>
</reference>
<feature type="region of interest" description="Disordered" evidence="1">
    <location>
        <begin position="27"/>
        <end position="72"/>
    </location>
</feature>
<feature type="compositionally biased region" description="Polar residues" evidence="1">
    <location>
        <begin position="308"/>
        <end position="320"/>
    </location>
</feature>
<evidence type="ECO:0000313" key="3">
    <source>
        <dbReference type="Proteomes" id="UP000187203"/>
    </source>
</evidence>
<feature type="region of interest" description="Disordered" evidence="1">
    <location>
        <begin position="263"/>
        <end position="351"/>
    </location>
</feature>
<accession>A0A1R3HAX3</accession>
<feature type="compositionally biased region" description="Low complexity" evidence="1">
    <location>
        <begin position="263"/>
        <end position="293"/>
    </location>
</feature>
<keyword evidence="3" id="KW-1185">Reference proteome</keyword>
<evidence type="ECO:0000313" key="2">
    <source>
        <dbReference type="EMBL" id="OMO67485.1"/>
    </source>
</evidence>
<protein>
    <submittedName>
        <fullName evidence="2">Uncharacterized protein</fullName>
    </submittedName>
</protein>
<dbReference type="AlphaFoldDB" id="A0A1R3HAX3"/>
<sequence>MAAGNPLVVENDQLGAGLEHLGVDNTTVENVGLGNDPLRPGLGQKENGQDGEQGVNDGDQGVNDGENGHDGQDELHAAEVKVEVDGEVDLDGLREQFADGYEAGLSNVEPYDEPYYSTDECGDFSQDDELRTNEGSRGRDRFPVYKPRPNEEKPHIEVEMIFKNANKFKHAVSMLSIHDLRRKQQQKKKTVNVAATVSGAQAAATAQVKYSGQLGIGSAPFAAQFTSDKTYGSSGNATINLTFDQVAQQVQLQIPENVTANSKTTAAAAAGRGKSKVPQAAKGKGKPPKSGQPRVTGRVTVDEIGRMLSTTEPQFRTSPKSMEKMFGSRHGGAGPSNYAPMTTASLDGCKH</sequence>
<name>A0A1R3HAX3_9ROSI</name>
<comment type="caution">
    <text evidence="2">The sequence shown here is derived from an EMBL/GenBank/DDBJ whole genome shotgun (WGS) entry which is preliminary data.</text>
</comment>